<dbReference type="InterPro" id="IPR029058">
    <property type="entry name" value="AB_hydrolase_fold"/>
</dbReference>
<dbReference type="EMBL" id="CAACYE010000004">
    <property type="protein sequence ID" value="VFA81193.1"/>
    <property type="molecule type" value="Genomic_DNA"/>
</dbReference>
<dbReference type="PANTHER" id="PTHR10992">
    <property type="entry name" value="METHYLESTERASE FAMILY MEMBER"/>
    <property type="match status" value="1"/>
</dbReference>
<reference evidence="3" key="1">
    <citation type="submission" date="2019-02" db="EMBL/GenBank/DDBJ databases">
        <authorList>
            <consortium name="Pathogen Informatics"/>
        </authorList>
    </citation>
    <scope>NUCLEOTIDE SEQUENCE</scope>
    <source>
        <strain evidence="3">3012STDY6733949</strain>
    </source>
</reference>
<dbReference type="Pfam" id="PF12697">
    <property type="entry name" value="Abhydrolase_6"/>
    <property type="match status" value="1"/>
</dbReference>
<dbReference type="InterPro" id="IPR045889">
    <property type="entry name" value="MES/HNL"/>
</dbReference>
<dbReference type="AlphaFoldDB" id="A0A449GFP2"/>
<evidence type="ECO:0000313" key="3">
    <source>
        <dbReference type="EMBL" id="VFA84380.1"/>
    </source>
</evidence>
<dbReference type="Gene3D" id="3.40.50.1820">
    <property type="entry name" value="alpha/beta hydrolase"/>
    <property type="match status" value="1"/>
</dbReference>
<dbReference type="SUPFAM" id="SSF53474">
    <property type="entry name" value="alpha/beta-Hydrolases"/>
    <property type="match status" value="1"/>
</dbReference>
<evidence type="ECO:0000313" key="2">
    <source>
        <dbReference type="EMBL" id="VFA81193.1"/>
    </source>
</evidence>
<evidence type="ECO:0000259" key="1">
    <source>
        <dbReference type="Pfam" id="PF12697"/>
    </source>
</evidence>
<dbReference type="GO" id="GO:0009694">
    <property type="term" value="P:jasmonic acid metabolic process"/>
    <property type="evidence" value="ECO:0007669"/>
    <property type="project" value="TreeGrafter"/>
</dbReference>
<dbReference type="GO" id="GO:0080032">
    <property type="term" value="F:methyl jasmonate esterase activity"/>
    <property type="evidence" value="ECO:0007669"/>
    <property type="project" value="TreeGrafter"/>
</dbReference>
<dbReference type="GO" id="GO:0009696">
    <property type="term" value="P:salicylic acid metabolic process"/>
    <property type="evidence" value="ECO:0007669"/>
    <property type="project" value="TreeGrafter"/>
</dbReference>
<dbReference type="InterPro" id="IPR000073">
    <property type="entry name" value="AB_hydrolase_1"/>
</dbReference>
<proteinExistence type="predicted"/>
<dbReference type="PANTHER" id="PTHR10992:SF872">
    <property type="entry name" value="METHYLESTERASE 11, CHLOROPLASTIC-RELATED"/>
    <property type="match status" value="1"/>
</dbReference>
<feature type="domain" description="AB hydrolase-1" evidence="1">
    <location>
        <begin position="3"/>
        <end position="229"/>
    </location>
</feature>
<dbReference type="GO" id="GO:0080030">
    <property type="term" value="F:methyl indole-3-acetate esterase activity"/>
    <property type="evidence" value="ECO:0007669"/>
    <property type="project" value="TreeGrafter"/>
</dbReference>
<organism evidence="3">
    <name type="scientific">Nocardia farcinica</name>
    <dbReference type="NCBI Taxonomy" id="37329"/>
    <lineage>
        <taxon>Bacteria</taxon>
        <taxon>Bacillati</taxon>
        <taxon>Actinomycetota</taxon>
        <taxon>Actinomycetes</taxon>
        <taxon>Mycobacteriales</taxon>
        <taxon>Nocardiaceae</taxon>
        <taxon>Nocardia</taxon>
    </lineage>
</organism>
<gene>
    <name evidence="2" type="ORF">NCTC1935_00130</name>
    <name evidence="3" type="ORF">NCTC1935_02209</name>
</gene>
<dbReference type="GO" id="GO:0080031">
    <property type="term" value="F:methyl salicylate esterase activity"/>
    <property type="evidence" value="ECO:0007669"/>
    <property type="project" value="TreeGrafter"/>
</dbReference>
<accession>A0A449GFP2</accession>
<dbReference type="EMBL" id="CAACYE010000005">
    <property type="protein sequence ID" value="VFA84380.1"/>
    <property type="molecule type" value="Genomic_DNA"/>
</dbReference>
<dbReference type="GO" id="GO:0016740">
    <property type="term" value="F:transferase activity"/>
    <property type="evidence" value="ECO:0007669"/>
    <property type="project" value="UniProtKB-KW"/>
</dbReference>
<keyword evidence="3" id="KW-0808">Transferase</keyword>
<protein>
    <submittedName>
        <fullName evidence="3">Acetoin dehydrogenase E2 subunit dihydrolipoyllysine-residue acetyltransferase</fullName>
    </submittedName>
</protein>
<sequence>MRFVLVHGAGGGAWCWEHVAAVLTGRGHIAVAVDLPGGGARAGERADVDGYRDAVLEVMEPGDILVGHSMGGFVISIAADAAPQLPAHLIYLAAGVPAEGASMLEAMSLADAGLDHHVVMVETEHGPAFHPASANVLAEVSYNDCDRATVEQAFARRVPQQLAPATAALNLPRFWSSSIPRTYVICTRDRSGTLSKAEEFMDRLGVRQAAVIDGSHESIASRPARVADVLIESATA</sequence>
<name>A0A449GFP2_NOCFR</name>
<dbReference type="RefSeq" id="WP_137353104.1">
    <property type="nucleotide sequence ID" value="NZ_CAACYE020000001.1"/>
</dbReference>